<dbReference type="SUPFAM" id="SSF51735">
    <property type="entry name" value="NAD(P)-binding Rossmann-fold domains"/>
    <property type="match status" value="1"/>
</dbReference>
<reference evidence="3" key="1">
    <citation type="submission" date="2015-06" db="EMBL/GenBank/DDBJ databases">
        <authorList>
            <person name="Urmite Genomes"/>
        </authorList>
    </citation>
    <scope>NUCLEOTIDE SEQUENCE [LARGE SCALE GENOMIC DNA]</scope>
    <source>
        <strain evidence="3">CSUR P1867</strain>
    </source>
</reference>
<evidence type="ECO:0000259" key="1">
    <source>
        <dbReference type="SMART" id="SM00881"/>
    </source>
</evidence>
<protein>
    <recommendedName>
        <fullName evidence="1">CoA-binding domain-containing protein</fullName>
    </recommendedName>
</protein>
<dbReference type="PANTHER" id="PTHR33303:SF2">
    <property type="entry name" value="COA-BINDING DOMAIN-CONTAINING PROTEIN"/>
    <property type="match status" value="1"/>
</dbReference>
<dbReference type="InterPro" id="IPR036291">
    <property type="entry name" value="NAD(P)-bd_dom_sf"/>
</dbReference>
<gene>
    <name evidence="2" type="ORF">BN1804_00381</name>
</gene>
<sequence length="137" mass="15162">MVDSDIYDILRSVKTIALVGASSKEDRPSYNVMKFLLEQGYDVIPVNPSMSGQTLLGQKCYASLKDIPIAVDMVDVFRQSDVALEIAQEAIAINAKVLWLQIGVINEDAKELAEKAGLRVVMDRCPKKEIEAHGLPW</sequence>
<dbReference type="Pfam" id="PF13380">
    <property type="entry name" value="CoA_binding_2"/>
    <property type="match status" value="1"/>
</dbReference>
<dbReference type="RefSeq" id="WP_072062769.1">
    <property type="nucleotide sequence ID" value="NZ_CVRY01000001.1"/>
</dbReference>
<dbReference type="InterPro" id="IPR003781">
    <property type="entry name" value="CoA-bd"/>
</dbReference>
<dbReference type="Gene3D" id="3.40.50.720">
    <property type="entry name" value="NAD(P)-binding Rossmann-like Domain"/>
    <property type="match status" value="1"/>
</dbReference>
<dbReference type="AlphaFoldDB" id="A0A0G4Q0Y5"/>
<name>A0A0G4Q0Y5_9GAMM</name>
<dbReference type="Proteomes" id="UP000183920">
    <property type="component" value="Unassembled WGS sequence"/>
</dbReference>
<dbReference type="SMART" id="SM00881">
    <property type="entry name" value="CoA_binding"/>
    <property type="match status" value="1"/>
</dbReference>
<accession>A0A0G4Q0Y5</accession>
<proteinExistence type="predicted"/>
<evidence type="ECO:0000313" key="2">
    <source>
        <dbReference type="EMBL" id="CRL59319.1"/>
    </source>
</evidence>
<organism evidence="2 3">
    <name type="scientific">Proteus penneri</name>
    <dbReference type="NCBI Taxonomy" id="102862"/>
    <lineage>
        <taxon>Bacteria</taxon>
        <taxon>Pseudomonadati</taxon>
        <taxon>Pseudomonadota</taxon>
        <taxon>Gammaproteobacteria</taxon>
        <taxon>Enterobacterales</taxon>
        <taxon>Morganellaceae</taxon>
        <taxon>Proteus</taxon>
    </lineage>
</organism>
<dbReference type="PANTHER" id="PTHR33303">
    <property type="entry name" value="CYTOPLASMIC PROTEIN-RELATED"/>
    <property type="match status" value="1"/>
</dbReference>
<feature type="domain" description="CoA-binding" evidence="1">
    <location>
        <begin position="10"/>
        <end position="104"/>
    </location>
</feature>
<evidence type="ECO:0000313" key="3">
    <source>
        <dbReference type="Proteomes" id="UP000183920"/>
    </source>
</evidence>
<dbReference type="EMBL" id="CVRY01000001">
    <property type="protein sequence ID" value="CRL59319.1"/>
    <property type="molecule type" value="Genomic_DNA"/>
</dbReference>